<reference evidence="3 4" key="1">
    <citation type="submission" date="2021-05" db="EMBL/GenBank/DDBJ databases">
        <title>Culturable bacteria isolated from Daya Bay.</title>
        <authorList>
            <person name="Zheng W."/>
            <person name="Yu S."/>
            <person name="Huang Y."/>
        </authorList>
    </citation>
    <scope>NUCLEOTIDE SEQUENCE [LARGE SCALE GENOMIC DNA]</scope>
    <source>
        <strain evidence="3 4">DP4N28-5</strain>
    </source>
</reference>
<name>A0ABS6T4T7_9RHOB</name>
<dbReference type="RefSeq" id="WP_218392502.1">
    <property type="nucleotide sequence ID" value="NZ_JAHUZE010000002.1"/>
</dbReference>
<accession>A0ABS6T4T7</accession>
<feature type="signal peptide" evidence="1">
    <location>
        <begin position="1"/>
        <end position="20"/>
    </location>
</feature>
<protein>
    <recommendedName>
        <fullName evidence="2">DUF8021 domain-containing protein</fullName>
    </recommendedName>
</protein>
<organism evidence="3 4">
    <name type="scientific">Maritimibacter dapengensis</name>
    <dbReference type="NCBI Taxonomy" id="2836868"/>
    <lineage>
        <taxon>Bacteria</taxon>
        <taxon>Pseudomonadati</taxon>
        <taxon>Pseudomonadota</taxon>
        <taxon>Alphaproteobacteria</taxon>
        <taxon>Rhodobacterales</taxon>
        <taxon>Roseobacteraceae</taxon>
        <taxon>Maritimibacter</taxon>
    </lineage>
</organism>
<dbReference type="EMBL" id="JAHUZE010000002">
    <property type="protein sequence ID" value="MBV7379367.1"/>
    <property type="molecule type" value="Genomic_DNA"/>
</dbReference>
<evidence type="ECO:0000313" key="3">
    <source>
        <dbReference type="EMBL" id="MBV7379367.1"/>
    </source>
</evidence>
<keyword evidence="4" id="KW-1185">Reference proteome</keyword>
<dbReference type="PROSITE" id="PS51257">
    <property type="entry name" value="PROKAR_LIPOPROTEIN"/>
    <property type="match status" value="1"/>
</dbReference>
<proteinExistence type="predicted"/>
<comment type="caution">
    <text evidence="3">The sequence shown here is derived from an EMBL/GenBank/DDBJ whole genome shotgun (WGS) entry which is preliminary data.</text>
</comment>
<dbReference type="Proteomes" id="UP000756530">
    <property type="component" value="Unassembled WGS sequence"/>
</dbReference>
<feature type="chain" id="PRO_5047212918" description="DUF8021 domain-containing protein" evidence="1">
    <location>
        <begin position="21"/>
        <end position="288"/>
    </location>
</feature>
<dbReference type="InterPro" id="IPR058334">
    <property type="entry name" value="DUF8021"/>
</dbReference>
<dbReference type="Pfam" id="PF26061">
    <property type="entry name" value="DUF8021"/>
    <property type="match status" value="1"/>
</dbReference>
<keyword evidence="1" id="KW-0732">Signal</keyword>
<sequence>MRYLVGGLVPFVFVTHSAIAAMACDRACLIETATMLAAGGDAGGARITENGDVVEAGATWGAGASDIVVHNAYADADRGQVMVVGTGTGADGAPAIFGLRAKVEDGAATEMEWMVTRDGEASLFPREIPLATDAQFDEVVPEGRRATPERMVELANTYFDGIEMTDGSALPVAEDCNRVENGIQMTHSERFPDMHCNSLGLFAYIPRVEQRRFPIIDEERGVVVAIVMFQIPEADIERTRNGETTVRHYDPRSLYLFEAFKVADDQVQQIEATMRDLEFEKVIDWSGE</sequence>
<gene>
    <name evidence="3" type="ORF">KJP28_10550</name>
</gene>
<feature type="domain" description="DUF8021" evidence="2">
    <location>
        <begin position="145"/>
        <end position="274"/>
    </location>
</feature>
<evidence type="ECO:0000313" key="4">
    <source>
        <dbReference type="Proteomes" id="UP000756530"/>
    </source>
</evidence>
<evidence type="ECO:0000256" key="1">
    <source>
        <dbReference type="SAM" id="SignalP"/>
    </source>
</evidence>
<evidence type="ECO:0000259" key="2">
    <source>
        <dbReference type="Pfam" id="PF26061"/>
    </source>
</evidence>